<keyword evidence="1" id="KW-1133">Transmembrane helix</keyword>
<dbReference type="Proteomes" id="UP000053240">
    <property type="component" value="Unassembled WGS sequence"/>
</dbReference>
<organism evidence="2 3">
    <name type="scientific">Papilio machaon</name>
    <name type="common">Old World swallowtail butterfly</name>
    <dbReference type="NCBI Taxonomy" id="76193"/>
    <lineage>
        <taxon>Eukaryota</taxon>
        <taxon>Metazoa</taxon>
        <taxon>Ecdysozoa</taxon>
        <taxon>Arthropoda</taxon>
        <taxon>Hexapoda</taxon>
        <taxon>Insecta</taxon>
        <taxon>Pterygota</taxon>
        <taxon>Neoptera</taxon>
        <taxon>Endopterygota</taxon>
        <taxon>Lepidoptera</taxon>
        <taxon>Glossata</taxon>
        <taxon>Ditrysia</taxon>
        <taxon>Papilionoidea</taxon>
        <taxon>Papilionidae</taxon>
        <taxon>Papilioninae</taxon>
        <taxon>Papilio</taxon>
    </lineage>
</organism>
<evidence type="ECO:0000256" key="1">
    <source>
        <dbReference type="SAM" id="Phobius"/>
    </source>
</evidence>
<keyword evidence="1" id="KW-0472">Membrane</keyword>
<feature type="transmembrane region" description="Helical" evidence="1">
    <location>
        <begin position="78"/>
        <end position="100"/>
    </location>
</feature>
<keyword evidence="3" id="KW-1185">Reference proteome</keyword>
<evidence type="ECO:0000313" key="3">
    <source>
        <dbReference type="Proteomes" id="UP000053240"/>
    </source>
</evidence>
<proteinExistence type="predicted"/>
<dbReference type="AlphaFoldDB" id="A0A194QNH1"/>
<reference evidence="2 3" key="1">
    <citation type="journal article" date="2015" name="Nat. Commun.">
        <title>Outbred genome sequencing and CRISPR/Cas9 gene editing in butterflies.</title>
        <authorList>
            <person name="Li X."/>
            <person name="Fan D."/>
            <person name="Zhang W."/>
            <person name="Liu G."/>
            <person name="Zhang L."/>
            <person name="Zhao L."/>
            <person name="Fang X."/>
            <person name="Chen L."/>
            <person name="Dong Y."/>
            <person name="Chen Y."/>
            <person name="Ding Y."/>
            <person name="Zhao R."/>
            <person name="Feng M."/>
            <person name="Zhu Y."/>
            <person name="Feng Y."/>
            <person name="Jiang X."/>
            <person name="Zhu D."/>
            <person name="Xiang H."/>
            <person name="Feng X."/>
            <person name="Li S."/>
            <person name="Wang J."/>
            <person name="Zhang G."/>
            <person name="Kronforst M.R."/>
            <person name="Wang W."/>
        </authorList>
    </citation>
    <scope>NUCLEOTIDE SEQUENCE [LARGE SCALE GENOMIC DNA]</scope>
    <source>
        <strain evidence="2">Ya'a_city_454_Pm</strain>
        <tissue evidence="2">Whole body</tissue>
    </source>
</reference>
<gene>
    <name evidence="2" type="ORF">RR48_07915</name>
</gene>
<sequence>MMISFLINDIATSSKLDVIFEPLDLNLGLYYTTCKRVLKLEQCSEMGVHYATGAVELREDVPLQGGGEGRAGCAGPRLIAAAFAALSVAVALALLTQIYYGDYEVSLAPTPTIPTELCGLPGPDPLLGSVTERAPH</sequence>
<name>A0A194QNH1_PAPMA</name>
<dbReference type="InParanoid" id="A0A194QNH1"/>
<evidence type="ECO:0000313" key="2">
    <source>
        <dbReference type="EMBL" id="KPJ07068.1"/>
    </source>
</evidence>
<keyword evidence="1" id="KW-0812">Transmembrane</keyword>
<dbReference type="EMBL" id="KQ461191">
    <property type="protein sequence ID" value="KPJ07068.1"/>
    <property type="molecule type" value="Genomic_DNA"/>
</dbReference>
<dbReference type="STRING" id="76193.A0A194QNH1"/>
<accession>A0A194QNH1</accession>
<protein>
    <submittedName>
        <fullName evidence="2">Uncharacterized protein</fullName>
    </submittedName>
</protein>